<dbReference type="PANTHER" id="PTHR10993:SF7">
    <property type="entry name" value="LIPOYLTRANSFERASE 2, MITOCHONDRIAL-RELATED"/>
    <property type="match status" value="1"/>
</dbReference>
<evidence type="ECO:0000256" key="7">
    <source>
        <dbReference type="PIRSR" id="PIRSR016262-3"/>
    </source>
</evidence>
<dbReference type="InterPro" id="IPR004143">
    <property type="entry name" value="BPL_LPL_catalytic"/>
</dbReference>
<dbReference type="GO" id="GO:0033819">
    <property type="term" value="F:lipoyl(octanoyl) transferase activity"/>
    <property type="evidence" value="ECO:0007669"/>
    <property type="project" value="UniProtKB-EC"/>
</dbReference>
<protein>
    <recommendedName>
        <fullName evidence="3">lipoyl(octanoyl) transferase</fullName>
        <ecNumber evidence="3">2.3.1.181</ecNumber>
    </recommendedName>
</protein>
<feature type="site" description="Lowers pKa of active site Cys" evidence="7">
    <location>
        <position position="172"/>
    </location>
</feature>
<evidence type="ECO:0000259" key="8">
    <source>
        <dbReference type="PROSITE" id="PS51733"/>
    </source>
</evidence>
<keyword evidence="9" id="KW-0436">Ligase</keyword>
<feature type="domain" description="BPL/LPL catalytic" evidence="8">
    <location>
        <begin position="64"/>
        <end position="248"/>
    </location>
</feature>
<evidence type="ECO:0000256" key="6">
    <source>
        <dbReference type="PIRSR" id="PIRSR016262-1"/>
    </source>
</evidence>
<dbReference type="Gene3D" id="3.30.930.10">
    <property type="entry name" value="Bira Bifunctional Protein, Domain 2"/>
    <property type="match status" value="1"/>
</dbReference>
<comment type="similarity">
    <text evidence="2">Belongs to the LipB family.</text>
</comment>
<dbReference type="HAMAP" id="MF_00013">
    <property type="entry name" value="LipB"/>
    <property type="match status" value="1"/>
</dbReference>
<evidence type="ECO:0000313" key="10">
    <source>
        <dbReference type="Proteomes" id="UP000007014"/>
    </source>
</evidence>
<sequence>MRSKCILRTLQAATVQAVPKYGLRECWFYDFGDRLLPYEPVHRWQQQLRAIRLGRSGEAPATTLRFPDAFMLLTHTPVYTLGTAASPGDLGSALQEASCAVVRTERGGKVTYHGPGQVTGYAIMNLRRYRCDLRWYVSLLEEVVIRCLRDFGIPGERRSDHHGVWVAGGTRKIAFIGVSVSRWVTCHGFALNVNREVLPPFRRIVACGLDGNTVTCMQDLLPHPNTCSTEQVRNSLATHFSELFDVALKPYAPSAASGTDSRSGT</sequence>
<keyword evidence="10" id="KW-1185">Reference proteome</keyword>
<dbReference type="STRING" id="280699.M1V8I1"/>
<dbReference type="GO" id="GO:0016874">
    <property type="term" value="F:ligase activity"/>
    <property type="evidence" value="ECO:0007669"/>
    <property type="project" value="UniProtKB-KW"/>
</dbReference>
<dbReference type="UniPathway" id="UPA00538">
    <property type="reaction ID" value="UER00592"/>
</dbReference>
<reference evidence="9 10" key="2">
    <citation type="journal article" date="2007" name="BMC Biol.">
        <title>A 100%-complete sequence reveals unusually simple genomic features in the hot-spring red alga Cyanidioschyzon merolae.</title>
        <authorList>
            <person name="Nozaki H."/>
            <person name="Takano H."/>
            <person name="Misumi O."/>
            <person name="Terasawa K."/>
            <person name="Matsuzaki M."/>
            <person name="Maruyama S."/>
            <person name="Nishida K."/>
            <person name="Yagisawa F."/>
            <person name="Yoshida Y."/>
            <person name="Fujiwara T."/>
            <person name="Takio S."/>
            <person name="Tamura K."/>
            <person name="Chung S.J."/>
            <person name="Nakamura S."/>
            <person name="Kuroiwa H."/>
            <person name="Tanaka K."/>
            <person name="Sato N."/>
            <person name="Kuroiwa T."/>
        </authorList>
    </citation>
    <scope>NUCLEOTIDE SEQUENCE [LARGE SCALE GENOMIC DNA]</scope>
    <source>
        <strain evidence="9 10">10D</strain>
    </source>
</reference>
<proteinExistence type="inferred from homology"/>
<evidence type="ECO:0000256" key="1">
    <source>
        <dbReference type="ARBA" id="ARBA00004821"/>
    </source>
</evidence>
<dbReference type="PROSITE" id="PS01313">
    <property type="entry name" value="LIPB"/>
    <property type="match status" value="1"/>
</dbReference>
<organism evidence="9 10">
    <name type="scientific">Cyanidioschyzon merolae (strain NIES-3377 / 10D)</name>
    <name type="common">Unicellular red alga</name>
    <dbReference type="NCBI Taxonomy" id="280699"/>
    <lineage>
        <taxon>Eukaryota</taxon>
        <taxon>Rhodophyta</taxon>
        <taxon>Bangiophyceae</taxon>
        <taxon>Cyanidiales</taxon>
        <taxon>Cyanidiaceae</taxon>
        <taxon>Cyanidioschyzon</taxon>
    </lineage>
</organism>
<dbReference type="CDD" id="cd16444">
    <property type="entry name" value="LipB"/>
    <property type="match status" value="1"/>
</dbReference>
<keyword evidence="4" id="KW-0808">Transferase</keyword>
<dbReference type="GO" id="GO:0009249">
    <property type="term" value="P:protein lipoylation"/>
    <property type="evidence" value="ECO:0007669"/>
    <property type="project" value="InterPro"/>
</dbReference>
<dbReference type="OrthoDB" id="19908at2759"/>
<dbReference type="EC" id="2.3.1.181" evidence="3"/>
<dbReference type="HOGENOM" id="CLU_035168_1_0_1"/>
<dbReference type="Gramene" id="CML014CT">
    <property type="protein sequence ID" value="CML014CT"/>
    <property type="gene ID" value="CML014C"/>
</dbReference>
<dbReference type="Proteomes" id="UP000007014">
    <property type="component" value="Chromosome 12"/>
</dbReference>
<dbReference type="RefSeq" id="XP_005536690.1">
    <property type="nucleotide sequence ID" value="XM_005536633.1"/>
</dbReference>
<name>M1V8I1_CYAM1</name>
<dbReference type="PROSITE" id="PS51733">
    <property type="entry name" value="BPL_LPL_CATALYTIC"/>
    <property type="match status" value="1"/>
</dbReference>
<dbReference type="PANTHER" id="PTHR10993">
    <property type="entry name" value="OCTANOYLTRANSFERASE"/>
    <property type="match status" value="1"/>
</dbReference>
<dbReference type="KEGG" id="cme:CYME_CML014C"/>
<dbReference type="Pfam" id="PF21948">
    <property type="entry name" value="LplA-B_cat"/>
    <property type="match status" value="1"/>
</dbReference>
<dbReference type="PIRSF" id="PIRSF016262">
    <property type="entry name" value="LPLase"/>
    <property type="match status" value="1"/>
</dbReference>
<dbReference type="InterPro" id="IPR045864">
    <property type="entry name" value="aa-tRNA-synth_II/BPL/LPL"/>
</dbReference>
<accession>M1V8I1</accession>
<evidence type="ECO:0000256" key="4">
    <source>
        <dbReference type="ARBA" id="ARBA00022679"/>
    </source>
</evidence>
<feature type="active site" description="Acyl-thioester intermediate" evidence="6">
    <location>
        <position position="207"/>
    </location>
</feature>
<dbReference type="InterPro" id="IPR000544">
    <property type="entry name" value="Octanoyltransferase"/>
</dbReference>
<keyword evidence="5" id="KW-0012">Acyltransferase</keyword>
<gene>
    <name evidence="9" type="ORF">CYME_CML014C</name>
</gene>
<evidence type="ECO:0000256" key="3">
    <source>
        <dbReference type="ARBA" id="ARBA00012334"/>
    </source>
</evidence>
<dbReference type="InterPro" id="IPR020605">
    <property type="entry name" value="Octanoyltransferase_CS"/>
</dbReference>
<dbReference type="eggNOG" id="KOG0325">
    <property type="taxonomic scope" value="Eukaryota"/>
</dbReference>
<dbReference type="AlphaFoldDB" id="M1V8I1"/>
<dbReference type="OMA" id="PPMGIRD"/>
<reference evidence="9 10" key="1">
    <citation type="journal article" date="2004" name="Nature">
        <title>Genome sequence of the ultrasmall unicellular red alga Cyanidioschyzon merolae 10D.</title>
        <authorList>
            <person name="Matsuzaki M."/>
            <person name="Misumi O."/>
            <person name="Shin-i T."/>
            <person name="Maruyama S."/>
            <person name="Takahara M."/>
            <person name="Miyagishima S."/>
            <person name="Mori T."/>
            <person name="Nishida K."/>
            <person name="Yagisawa F."/>
            <person name="Nishida K."/>
            <person name="Yoshida Y."/>
            <person name="Nishimura Y."/>
            <person name="Nakao S."/>
            <person name="Kobayashi T."/>
            <person name="Momoyama Y."/>
            <person name="Higashiyama T."/>
            <person name="Minoda A."/>
            <person name="Sano M."/>
            <person name="Nomoto H."/>
            <person name="Oishi K."/>
            <person name="Hayashi H."/>
            <person name="Ohta F."/>
            <person name="Nishizaka S."/>
            <person name="Haga S."/>
            <person name="Miura S."/>
            <person name="Morishita T."/>
            <person name="Kabeya Y."/>
            <person name="Terasawa K."/>
            <person name="Suzuki Y."/>
            <person name="Ishii Y."/>
            <person name="Asakawa S."/>
            <person name="Takano H."/>
            <person name="Ohta N."/>
            <person name="Kuroiwa H."/>
            <person name="Tanaka K."/>
            <person name="Shimizu N."/>
            <person name="Sugano S."/>
            <person name="Sato N."/>
            <person name="Nozaki H."/>
            <person name="Ogasawara N."/>
            <person name="Kohara Y."/>
            <person name="Kuroiwa T."/>
        </authorList>
    </citation>
    <scope>NUCLEOTIDE SEQUENCE [LARGE SCALE GENOMIC DNA]</scope>
    <source>
        <strain evidence="9 10">10D</strain>
    </source>
</reference>
<dbReference type="GeneID" id="16994545"/>
<comment type="pathway">
    <text evidence="1">Protein modification; protein lipoylation via endogenous pathway; protein N(6)-(lipoyl)lysine from octanoyl-[acyl-carrier-protein]: step 1/2.</text>
</comment>
<evidence type="ECO:0000256" key="2">
    <source>
        <dbReference type="ARBA" id="ARBA00007907"/>
    </source>
</evidence>
<dbReference type="SUPFAM" id="SSF55681">
    <property type="entry name" value="Class II aaRS and biotin synthetases"/>
    <property type="match status" value="1"/>
</dbReference>
<dbReference type="EMBL" id="AP006494">
    <property type="protein sequence ID" value="BAM80654.1"/>
    <property type="molecule type" value="Genomic_DNA"/>
</dbReference>
<evidence type="ECO:0000313" key="9">
    <source>
        <dbReference type="EMBL" id="BAM80654.1"/>
    </source>
</evidence>
<dbReference type="NCBIfam" id="TIGR00214">
    <property type="entry name" value="lipB"/>
    <property type="match status" value="1"/>
</dbReference>
<evidence type="ECO:0000256" key="5">
    <source>
        <dbReference type="ARBA" id="ARBA00023315"/>
    </source>
</evidence>